<name>A0A1M7SPQ8_9ACTN</name>
<feature type="region of interest" description="Disordered" evidence="1">
    <location>
        <begin position="64"/>
        <end position="84"/>
    </location>
</feature>
<proteinExistence type="predicted"/>
<sequence>MRTYDPADHIVYVHLAQYPAAPAAPSPAHDECHRLPAGYANTFLDAGLGGPRAAGARPALVVLPGGSAPPDGPVPAAPALRLAR</sequence>
<accession>A0A1M7SPQ8</accession>
<reference evidence="2 3" key="1">
    <citation type="submission" date="2016-12" db="EMBL/GenBank/DDBJ databases">
        <authorList>
            <person name="Song W.-J."/>
            <person name="Kurnit D.M."/>
        </authorList>
    </citation>
    <scope>NUCLEOTIDE SEQUENCE [LARGE SCALE GENOMIC DNA]</scope>
    <source>
        <strain evidence="2 3">DSM 43162</strain>
    </source>
</reference>
<protein>
    <submittedName>
        <fullName evidence="2">Uncharacterized protein</fullName>
    </submittedName>
</protein>
<organism evidence="2 3">
    <name type="scientific">Geodermatophilus obscurus</name>
    <dbReference type="NCBI Taxonomy" id="1861"/>
    <lineage>
        <taxon>Bacteria</taxon>
        <taxon>Bacillati</taxon>
        <taxon>Actinomycetota</taxon>
        <taxon>Actinomycetes</taxon>
        <taxon>Geodermatophilales</taxon>
        <taxon>Geodermatophilaceae</taxon>
        <taxon>Geodermatophilus</taxon>
    </lineage>
</organism>
<evidence type="ECO:0000256" key="1">
    <source>
        <dbReference type="SAM" id="MobiDB-lite"/>
    </source>
</evidence>
<dbReference type="EMBL" id="FRDM01000003">
    <property type="protein sequence ID" value="SHN60513.1"/>
    <property type="molecule type" value="Genomic_DNA"/>
</dbReference>
<dbReference type="Proteomes" id="UP000184428">
    <property type="component" value="Unassembled WGS sequence"/>
</dbReference>
<evidence type="ECO:0000313" key="3">
    <source>
        <dbReference type="Proteomes" id="UP000184428"/>
    </source>
</evidence>
<dbReference type="AlphaFoldDB" id="A0A1M7SPQ8"/>
<gene>
    <name evidence="2" type="ORF">SAMN05660350_00983</name>
</gene>
<evidence type="ECO:0000313" key="2">
    <source>
        <dbReference type="EMBL" id="SHN60513.1"/>
    </source>
</evidence>
<dbReference type="RefSeq" id="WP_072914269.1">
    <property type="nucleotide sequence ID" value="NZ_FRDM01000003.1"/>
</dbReference>